<gene>
    <name evidence="9" type="ORF">A2V80_01080</name>
</gene>
<keyword evidence="2" id="KW-1277">Toxin-antitoxin system</keyword>
<evidence type="ECO:0000256" key="2">
    <source>
        <dbReference type="ARBA" id="ARBA00022649"/>
    </source>
</evidence>
<dbReference type="GO" id="GO:0016787">
    <property type="term" value="F:hydrolase activity"/>
    <property type="evidence" value="ECO:0007669"/>
    <property type="project" value="UniProtKB-KW"/>
</dbReference>
<dbReference type="SUPFAM" id="SSF88723">
    <property type="entry name" value="PIN domain-like"/>
    <property type="match status" value="1"/>
</dbReference>
<keyword evidence="5" id="KW-0378">Hydrolase</keyword>
<dbReference type="Gene3D" id="3.40.50.1010">
    <property type="entry name" value="5'-nuclease"/>
    <property type="match status" value="1"/>
</dbReference>
<dbReference type="PANTHER" id="PTHR33653:SF1">
    <property type="entry name" value="RIBONUCLEASE VAPC2"/>
    <property type="match status" value="1"/>
</dbReference>
<keyword evidence="4" id="KW-0479">Metal-binding</keyword>
<evidence type="ECO:0000313" key="10">
    <source>
        <dbReference type="Proteomes" id="UP000179013"/>
    </source>
</evidence>
<comment type="cofactor">
    <cofactor evidence="1">
        <name>Mg(2+)</name>
        <dbReference type="ChEBI" id="CHEBI:18420"/>
    </cofactor>
</comment>
<dbReference type="PANTHER" id="PTHR33653">
    <property type="entry name" value="RIBONUCLEASE VAPC2"/>
    <property type="match status" value="1"/>
</dbReference>
<name>A0A1F7XEJ1_9BACT</name>
<keyword evidence="3" id="KW-0540">Nuclease</keyword>
<feature type="domain" description="PIN" evidence="8">
    <location>
        <begin position="4"/>
        <end position="121"/>
    </location>
</feature>
<organism evidence="9 10">
    <name type="scientific">Candidatus Woesebacteria bacterium RBG_16_39_8b</name>
    <dbReference type="NCBI Taxonomy" id="1802482"/>
    <lineage>
        <taxon>Bacteria</taxon>
        <taxon>Candidatus Woeseibacteriota</taxon>
    </lineage>
</organism>
<protein>
    <recommendedName>
        <fullName evidence="8">PIN domain-containing protein</fullName>
    </recommendedName>
</protein>
<dbReference type="InterPro" id="IPR050556">
    <property type="entry name" value="Type_II_TA_system_RNase"/>
</dbReference>
<proteinExistence type="inferred from homology"/>
<comment type="caution">
    <text evidence="9">The sequence shown here is derived from an EMBL/GenBank/DDBJ whole genome shotgun (WGS) entry which is preliminary data.</text>
</comment>
<sequence length="128" mass="14146">MVKVLIDSSVIVDYTRAGIGALPQILLLKTARKAEVYIPTTVILELWAGDSMTEESEVVKVNRLLAPLKIVDLTKQIAKKAGELVRLGQIDSFQDAAIAAIALYLGAQLATQNRKHFEKVRDLKIFKD</sequence>
<reference evidence="9 10" key="1">
    <citation type="journal article" date="2016" name="Nat. Commun.">
        <title>Thousands of microbial genomes shed light on interconnected biogeochemical processes in an aquifer system.</title>
        <authorList>
            <person name="Anantharaman K."/>
            <person name="Brown C.T."/>
            <person name="Hug L.A."/>
            <person name="Sharon I."/>
            <person name="Castelle C.J."/>
            <person name="Probst A.J."/>
            <person name="Thomas B.C."/>
            <person name="Singh A."/>
            <person name="Wilkins M.J."/>
            <person name="Karaoz U."/>
            <person name="Brodie E.L."/>
            <person name="Williams K.H."/>
            <person name="Hubbard S.S."/>
            <person name="Banfield J.F."/>
        </authorList>
    </citation>
    <scope>NUCLEOTIDE SEQUENCE [LARGE SCALE GENOMIC DNA]</scope>
</reference>
<evidence type="ECO:0000256" key="4">
    <source>
        <dbReference type="ARBA" id="ARBA00022723"/>
    </source>
</evidence>
<dbReference type="EMBL" id="MGFU01000011">
    <property type="protein sequence ID" value="OGM13169.1"/>
    <property type="molecule type" value="Genomic_DNA"/>
</dbReference>
<evidence type="ECO:0000256" key="3">
    <source>
        <dbReference type="ARBA" id="ARBA00022722"/>
    </source>
</evidence>
<keyword evidence="6" id="KW-0460">Magnesium</keyword>
<accession>A0A1F7XEJ1</accession>
<dbReference type="Pfam" id="PF01850">
    <property type="entry name" value="PIN"/>
    <property type="match status" value="1"/>
</dbReference>
<dbReference type="InterPro" id="IPR002716">
    <property type="entry name" value="PIN_dom"/>
</dbReference>
<evidence type="ECO:0000256" key="5">
    <source>
        <dbReference type="ARBA" id="ARBA00022801"/>
    </source>
</evidence>
<dbReference type="InterPro" id="IPR029060">
    <property type="entry name" value="PIN-like_dom_sf"/>
</dbReference>
<dbReference type="Proteomes" id="UP000179013">
    <property type="component" value="Unassembled WGS sequence"/>
</dbReference>
<dbReference type="GO" id="GO:0004518">
    <property type="term" value="F:nuclease activity"/>
    <property type="evidence" value="ECO:0007669"/>
    <property type="project" value="UniProtKB-KW"/>
</dbReference>
<dbReference type="AlphaFoldDB" id="A0A1F7XEJ1"/>
<evidence type="ECO:0000313" key="9">
    <source>
        <dbReference type="EMBL" id="OGM13169.1"/>
    </source>
</evidence>
<evidence type="ECO:0000256" key="1">
    <source>
        <dbReference type="ARBA" id="ARBA00001946"/>
    </source>
</evidence>
<evidence type="ECO:0000256" key="6">
    <source>
        <dbReference type="ARBA" id="ARBA00022842"/>
    </source>
</evidence>
<evidence type="ECO:0000259" key="8">
    <source>
        <dbReference type="Pfam" id="PF01850"/>
    </source>
</evidence>
<comment type="similarity">
    <text evidence="7">Belongs to the PINc/VapC protein family.</text>
</comment>
<dbReference type="GO" id="GO:0046872">
    <property type="term" value="F:metal ion binding"/>
    <property type="evidence" value="ECO:0007669"/>
    <property type="project" value="UniProtKB-KW"/>
</dbReference>
<evidence type="ECO:0000256" key="7">
    <source>
        <dbReference type="ARBA" id="ARBA00038093"/>
    </source>
</evidence>